<dbReference type="Proteomes" id="UP000198393">
    <property type="component" value="Unassembled WGS sequence"/>
</dbReference>
<dbReference type="OrthoDB" id="1466693at2"/>
<dbReference type="EMBL" id="FZPD01000002">
    <property type="protein sequence ID" value="SNS76531.1"/>
    <property type="molecule type" value="Genomic_DNA"/>
</dbReference>
<gene>
    <name evidence="1" type="ORF">SAMN05421640_1148</name>
</gene>
<reference evidence="1 2" key="1">
    <citation type="submission" date="2017-06" db="EMBL/GenBank/DDBJ databases">
        <authorList>
            <person name="Kim H.J."/>
            <person name="Triplett B.A."/>
        </authorList>
    </citation>
    <scope>NUCLEOTIDE SEQUENCE [LARGE SCALE GENOMIC DNA]</scope>
    <source>
        <strain evidence="1 2">DSM 19307</strain>
    </source>
</reference>
<name>A0A239H5T4_EKHLU</name>
<protein>
    <submittedName>
        <fullName evidence="1">Uncharacterized protein</fullName>
    </submittedName>
</protein>
<keyword evidence="2" id="KW-1185">Reference proteome</keyword>
<dbReference type="RefSeq" id="WP_089355905.1">
    <property type="nucleotide sequence ID" value="NZ_FZPD01000002.1"/>
</dbReference>
<evidence type="ECO:0000313" key="1">
    <source>
        <dbReference type="EMBL" id="SNS76531.1"/>
    </source>
</evidence>
<sequence length="269" mass="31230">MNKKICFLALTVFGFNSIQAQVDPKIETNLAGVYQGKTLFIQNPFDRTDRRFCIEKILINERQVDLNNKLSAIKIDFEGFDLYTPVKIRLVHKDSVCIPTIINPEAILFHTIFRFVDISLTDSALVWSTKGETGVGEFEIERLNNGIWVDQEVQQAIGRYEGVDYTYYPNLEEGANKYRVRYNFPRGSRTKYLYSREVDFDFYPEPVEFKPKSAKTRLYLSRSTHYEIYDAGQKMVLEGQGNEIDVTVLRQGQYVIYFNGKDPGTFIKE</sequence>
<dbReference type="AlphaFoldDB" id="A0A239H5T4"/>
<evidence type="ECO:0000313" key="2">
    <source>
        <dbReference type="Proteomes" id="UP000198393"/>
    </source>
</evidence>
<accession>A0A239H5T4</accession>
<proteinExistence type="predicted"/>
<organism evidence="1 2">
    <name type="scientific">Ekhidna lutea</name>
    <dbReference type="NCBI Taxonomy" id="447679"/>
    <lineage>
        <taxon>Bacteria</taxon>
        <taxon>Pseudomonadati</taxon>
        <taxon>Bacteroidota</taxon>
        <taxon>Cytophagia</taxon>
        <taxon>Cytophagales</taxon>
        <taxon>Reichenbachiellaceae</taxon>
        <taxon>Ekhidna</taxon>
    </lineage>
</organism>